<dbReference type="Gene3D" id="3.10.10.10">
    <property type="entry name" value="HIV Type 1 Reverse Transcriptase, subunit A, domain 1"/>
    <property type="match status" value="1"/>
</dbReference>
<dbReference type="PANTHER" id="PTHR37984">
    <property type="entry name" value="PROTEIN CBG26694"/>
    <property type="match status" value="1"/>
</dbReference>
<evidence type="ECO:0000313" key="8">
    <source>
        <dbReference type="EMBL" id="KAJ8397331.1"/>
    </source>
</evidence>
<accession>A0AAD7WHK3</accession>
<protein>
    <recommendedName>
        <fullName evidence="7">Reverse transcriptase/retrotransposon-derived protein RNase H-like domain-containing protein</fullName>
    </recommendedName>
</protein>
<keyword evidence="5" id="KW-0511">Multifunctional enzyme</keyword>
<feature type="region of interest" description="Disordered" evidence="6">
    <location>
        <begin position="330"/>
        <end position="356"/>
    </location>
</feature>
<dbReference type="PANTHER" id="PTHR37984:SF5">
    <property type="entry name" value="PROTEIN NYNRIN-LIKE"/>
    <property type="match status" value="1"/>
</dbReference>
<evidence type="ECO:0000259" key="7">
    <source>
        <dbReference type="Pfam" id="PF17919"/>
    </source>
</evidence>
<dbReference type="EMBL" id="JAINUG010000099">
    <property type="protein sequence ID" value="KAJ8397331.1"/>
    <property type="molecule type" value="Genomic_DNA"/>
</dbReference>
<keyword evidence="3" id="KW-0540">Nuclease</keyword>
<reference evidence="8" key="1">
    <citation type="journal article" date="2023" name="Science">
        <title>Genome structures resolve the early diversification of teleost fishes.</title>
        <authorList>
            <person name="Parey E."/>
            <person name="Louis A."/>
            <person name="Montfort J."/>
            <person name="Bouchez O."/>
            <person name="Roques C."/>
            <person name="Iampietro C."/>
            <person name="Lluch J."/>
            <person name="Castinel A."/>
            <person name="Donnadieu C."/>
            <person name="Desvignes T."/>
            <person name="Floi Bucao C."/>
            <person name="Jouanno E."/>
            <person name="Wen M."/>
            <person name="Mejri S."/>
            <person name="Dirks R."/>
            <person name="Jansen H."/>
            <person name="Henkel C."/>
            <person name="Chen W.J."/>
            <person name="Zahm M."/>
            <person name="Cabau C."/>
            <person name="Klopp C."/>
            <person name="Thompson A.W."/>
            <person name="Robinson-Rechavi M."/>
            <person name="Braasch I."/>
            <person name="Lecointre G."/>
            <person name="Bobe J."/>
            <person name="Postlethwait J.H."/>
            <person name="Berthelot C."/>
            <person name="Roest Crollius H."/>
            <person name="Guiguen Y."/>
        </authorList>
    </citation>
    <scope>NUCLEOTIDE SEQUENCE</scope>
    <source>
        <strain evidence="8">NC1722</strain>
    </source>
</reference>
<keyword evidence="9" id="KW-1185">Reference proteome</keyword>
<dbReference type="InterPro" id="IPR021109">
    <property type="entry name" value="Peptidase_aspartic_dom_sf"/>
</dbReference>
<evidence type="ECO:0000256" key="3">
    <source>
        <dbReference type="ARBA" id="ARBA00022722"/>
    </source>
</evidence>
<evidence type="ECO:0000256" key="5">
    <source>
        <dbReference type="ARBA" id="ARBA00023268"/>
    </source>
</evidence>
<evidence type="ECO:0000313" key="9">
    <source>
        <dbReference type="Proteomes" id="UP001221898"/>
    </source>
</evidence>
<dbReference type="Proteomes" id="UP001221898">
    <property type="component" value="Unassembled WGS sequence"/>
</dbReference>
<dbReference type="SUPFAM" id="SSF56672">
    <property type="entry name" value="DNA/RNA polymerases"/>
    <property type="match status" value="1"/>
</dbReference>
<feature type="compositionally biased region" description="Polar residues" evidence="6">
    <location>
        <begin position="330"/>
        <end position="347"/>
    </location>
</feature>
<keyword evidence="4" id="KW-0255">Endonuclease</keyword>
<sequence length="390" mass="43008">MLGRGKVVITVGGLSVELRVWVAEVQDPCILGLDFLKFARCLLDLGENTLSFLGAPRQLTSPARQYTPVPISSPVHTQCPLPLAQPNMEEEADRLAVVRGIWERSCGHLEPEQQEELWQLLTEFKGIFALTDAEIGRTHLVHHQIDTGDARPIRSPPRRLPMAYREAAECAIDEMQHAGIIEPSASPWASGVVMEKGADFTWAPECQQAFDLLKNALTEAPVLRPPDLSLPFVLDTDASNVGMGAVLSQVGPEGERAVAYFSHTFNKAERNYCVTRRELLAVVKAVRHFRGIASLFKTRPSQRPHRETVFWPPPGPDVHVVRGECTVVHQQTGAPSPVSGPSESLTVSPVRDSHRTPDTVCRAAAAAVDLTGATRPRRRRRPPGRFEDFV</sequence>
<comment type="caution">
    <text evidence="8">The sequence shown here is derived from an EMBL/GenBank/DDBJ whole genome shotgun (WGS) entry which is preliminary data.</text>
</comment>
<dbReference type="AlphaFoldDB" id="A0AAD7WHK3"/>
<evidence type="ECO:0000256" key="4">
    <source>
        <dbReference type="ARBA" id="ARBA00022759"/>
    </source>
</evidence>
<evidence type="ECO:0000256" key="1">
    <source>
        <dbReference type="ARBA" id="ARBA00022679"/>
    </source>
</evidence>
<dbReference type="GO" id="GO:0004519">
    <property type="term" value="F:endonuclease activity"/>
    <property type="evidence" value="ECO:0007669"/>
    <property type="project" value="UniProtKB-KW"/>
</dbReference>
<keyword evidence="4" id="KW-0378">Hydrolase</keyword>
<dbReference type="FunFam" id="3.10.20.370:FF:000001">
    <property type="entry name" value="Retrovirus-related Pol polyprotein from transposon 17.6-like protein"/>
    <property type="match status" value="1"/>
</dbReference>
<dbReference type="Gene3D" id="2.40.70.10">
    <property type="entry name" value="Acid Proteases"/>
    <property type="match status" value="1"/>
</dbReference>
<evidence type="ECO:0000256" key="6">
    <source>
        <dbReference type="SAM" id="MobiDB-lite"/>
    </source>
</evidence>
<name>A0AAD7WHK3_9TELE</name>
<dbReference type="Pfam" id="PF17919">
    <property type="entry name" value="RT_RNaseH_2"/>
    <property type="match status" value="1"/>
</dbReference>
<dbReference type="InterPro" id="IPR050951">
    <property type="entry name" value="Retrovirus_Pol_polyprotein"/>
</dbReference>
<feature type="region of interest" description="Disordered" evidence="6">
    <location>
        <begin position="371"/>
        <end position="390"/>
    </location>
</feature>
<dbReference type="Gene3D" id="3.10.20.370">
    <property type="match status" value="1"/>
</dbReference>
<dbReference type="InterPro" id="IPR043502">
    <property type="entry name" value="DNA/RNA_pol_sf"/>
</dbReference>
<keyword evidence="1" id="KW-0808">Transferase</keyword>
<dbReference type="InterPro" id="IPR041577">
    <property type="entry name" value="RT_RNaseH_2"/>
</dbReference>
<keyword evidence="2" id="KW-0548">Nucleotidyltransferase</keyword>
<evidence type="ECO:0000256" key="2">
    <source>
        <dbReference type="ARBA" id="ARBA00022695"/>
    </source>
</evidence>
<feature type="domain" description="Reverse transcriptase/retrotransposon-derived protein RNase H-like" evidence="7">
    <location>
        <begin position="202"/>
        <end position="291"/>
    </location>
</feature>
<gene>
    <name evidence="8" type="ORF">AAFF_G00441650</name>
</gene>
<dbReference type="GO" id="GO:0016779">
    <property type="term" value="F:nucleotidyltransferase activity"/>
    <property type="evidence" value="ECO:0007669"/>
    <property type="project" value="UniProtKB-KW"/>
</dbReference>
<organism evidence="8 9">
    <name type="scientific">Aldrovandia affinis</name>
    <dbReference type="NCBI Taxonomy" id="143900"/>
    <lineage>
        <taxon>Eukaryota</taxon>
        <taxon>Metazoa</taxon>
        <taxon>Chordata</taxon>
        <taxon>Craniata</taxon>
        <taxon>Vertebrata</taxon>
        <taxon>Euteleostomi</taxon>
        <taxon>Actinopterygii</taxon>
        <taxon>Neopterygii</taxon>
        <taxon>Teleostei</taxon>
        <taxon>Notacanthiformes</taxon>
        <taxon>Halosauridae</taxon>
        <taxon>Aldrovandia</taxon>
    </lineage>
</organism>
<proteinExistence type="predicted"/>